<keyword evidence="3" id="KW-1185">Reference proteome</keyword>
<dbReference type="EMBL" id="CCJX01000053">
    <property type="protein sequence ID" value="CDT04747.1"/>
    <property type="molecule type" value="Genomic_DNA"/>
</dbReference>
<comment type="caution">
    <text evidence="2">The sequence shown here is derived from an EMBL/GenBank/DDBJ whole genome shotgun (WGS) entry which is preliminary data.</text>
</comment>
<reference evidence="4" key="2">
    <citation type="submission" date="2014-06" db="EMBL/GenBank/DDBJ databases">
        <authorList>
            <person name="Le Roux Frederique"/>
        </authorList>
    </citation>
    <scope>NUCLEOTIDE SEQUENCE [LARGE SCALE GENOMIC DNA]</scope>
    <source>
        <strain evidence="4">J5-5</strain>
    </source>
</reference>
<gene>
    <name evidence="1" type="ORF">VCR4J5_1460002</name>
    <name evidence="2" type="ORF">VCR5J5_1570002</name>
</gene>
<dbReference type="Proteomes" id="UP000049077">
    <property type="component" value="Unassembled WGS sequence"/>
</dbReference>
<evidence type="ECO:0000313" key="2">
    <source>
        <dbReference type="EMBL" id="CDT16939.1"/>
    </source>
</evidence>
<name>A0A822MVT9_9VIBR</name>
<evidence type="ECO:0008006" key="5">
    <source>
        <dbReference type="Google" id="ProtNLM"/>
    </source>
</evidence>
<dbReference type="AlphaFoldDB" id="A0A822MVT9"/>
<dbReference type="Proteomes" id="UP000049495">
    <property type="component" value="Unassembled WGS sequence"/>
</dbReference>
<proteinExistence type="predicted"/>
<organism evidence="2 4">
    <name type="scientific">Vibrio crassostreae</name>
    <dbReference type="NCBI Taxonomy" id="246167"/>
    <lineage>
        <taxon>Bacteria</taxon>
        <taxon>Pseudomonadati</taxon>
        <taxon>Pseudomonadota</taxon>
        <taxon>Gammaproteobacteria</taxon>
        <taxon>Vibrionales</taxon>
        <taxon>Vibrionaceae</taxon>
        <taxon>Vibrio</taxon>
    </lineage>
</organism>
<accession>A0A822MVT9</accession>
<evidence type="ECO:0000313" key="3">
    <source>
        <dbReference type="Proteomes" id="UP000049077"/>
    </source>
</evidence>
<sequence>MQRWVQDGGQIVEDLRNLPKAKTPHNKLTAQERQDILDVCNAPEYADLPPNVIVPMLADKGIYIASESTILQSLKRALSTKKTRRFCLNQ</sequence>
<evidence type="ECO:0000313" key="4">
    <source>
        <dbReference type="Proteomes" id="UP000049495"/>
    </source>
</evidence>
<dbReference type="EMBL" id="CCJV01000065">
    <property type="protein sequence ID" value="CDT16939.1"/>
    <property type="molecule type" value="Genomic_DNA"/>
</dbReference>
<reference evidence="2 3" key="1">
    <citation type="submission" date="2014-06" db="EMBL/GenBank/DDBJ databases">
        <authorList>
            <person name="Le Roux F."/>
        </authorList>
    </citation>
    <scope>NUCLEOTIDE SEQUENCE</scope>
    <source>
        <strain evidence="1 3">J5-4</strain>
        <strain evidence="2">J5-5</strain>
    </source>
</reference>
<protein>
    <recommendedName>
        <fullName evidence="5">Transposase</fullName>
    </recommendedName>
</protein>
<evidence type="ECO:0000313" key="1">
    <source>
        <dbReference type="EMBL" id="CDT04747.1"/>
    </source>
</evidence>